<organism evidence="5 6">
    <name type="scientific">Felis catus</name>
    <name type="common">Cat</name>
    <name type="synonym">Felis silvestris catus</name>
    <dbReference type="NCBI Taxonomy" id="9685"/>
    <lineage>
        <taxon>Eukaryota</taxon>
        <taxon>Metazoa</taxon>
        <taxon>Chordata</taxon>
        <taxon>Craniata</taxon>
        <taxon>Vertebrata</taxon>
        <taxon>Euteleostomi</taxon>
        <taxon>Mammalia</taxon>
        <taxon>Eutheria</taxon>
        <taxon>Laurasiatheria</taxon>
        <taxon>Carnivora</taxon>
        <taxon>Feliformia</taxon>
        <taxon>Felidae</taxon>
        <taxon>Felinae</taxon>
        <taxon>Felis</taxon>
    </lineage>
</organism>
<evidence type="ECO:0008006" key="7">
    <source>
        <dbReference type="Google" id="ProtNLM"/>
    </source>
</evidence>
<sequence>MDPRGPGPQPFQRPEKSGRVRRRKTRRERNEALMGSRRPLTHQDPPVTSQDPPVAPTVPKVVVITQGRLSREHRGLFNHEVKSLDVARLLSSGSLEPGTPSLPTKRFSSPSWAQEPAPQSRGKENQVPRGSGPGPPSPPELPGLGQLLEELQCQLILPQAFPRRNLVQEARDAIVGTLQACHGCVPDLTLVLRDCQPPLPGTKPGGPERRRMTPSWINSPEQAPGERRQRRQQRTKELTFSMPHTSSTPLVHRWRGRNEARNVCWNLIRGNGAEGLGRCSVKPSRDPHCPLGNHKDWVFLTRFCFLSDYGRLDFRFRYPEAKCCQNILLYFDDPSQWPAVYKAGDKDCLAKESVIRPENNQVINLTTQYAWSGCQVVSEDGTRYLSCSSGRSFRSVRERWWYIALSKCGGDGLQLEYEMVLTNGKSFWTRHFSADEFGILETDVTFLLIFLLIFFLSCYFGYLLKGRQLLHTTYKMFMAAAGVEVLSLLFFCIYWGQYATDGIGNESLKILAKLLFSSSFLIFLLMLILLGKGFTVTRGRISHSGSVKLSVYMTLYTLTHVVLLIYEAEVLCCSCHGPDRQLRDPQVGPGEDCQWHPAGDPFVCPWRVPDHDTPVGGQQELPVPCAHVADRLSRGPRPGREPVHGQALPAARLWERDVHQRLGAQLHGALLHPPARLLPPAPSGAGFWAPAVPRPTAPWPPSRPLIPPDPGTPGTIVGTLPVTLQDSATPSHCYWDGYCESGLDSQTFPWISVTSDPCSAHPVSIRGPSLRSPAERLFPLLPK</sequence>
<evidence type="ECO:0000313" key="6">
    <source>
        <dbReference type="Proteomes" id="UP000823872"/>
    </source>
</evidence>
<feature type="domain" description="GPR180/TMEM145 transmembrane" evidence="3">
    <location>
        <begin position="446"/>
        <end position="569"/>
    </location>
</feature>
<feature type="region of interest" description="Disordered" evidence="1">
    <location>
        <begin position="92"/>
        <end position="144"/>
    </location>
</feature>
<accession>A0ABI7X803</accession>
<keyword evidence="2" id="KW-1133">Transmembrane helix</keyword>
<reference evidence="5" key="3">
    <citation type="submission" date="2025-09" db="UniProtKB">
        <authorList>
            <consortium name="Ensembl"/>
        </authorList>
    </citation>
    <scope>IDENTIFICATION</scope>
    <source>
        <strain evidence="5">breed Abyssinian</strain>
    </source>
</reference>
<evidence type="ECO:0000256" key="1">
    <source>
        <dbReference type="SAM" id="MobiDB-lite"/>
    </source>
</evidence>
<proteinExistence type="predicted"/>
<feature type="transmembrane region" description="Helical" evidence="2">
    <location>
        <begin position="476"/>
        <end position="498"/>
    </location>
</feature>
<keyword evidence="2" id="KW-0812">Transmembrane</keyword>
<dbReference type="Pfam" id="PF10192">
    <property type="entry name" value="GPR180-TMEM145_TM"/>
    <property type="match status" value="1"/>
</dbReference>
<dbReference type="Pfam" id="PF21892">
    <property type="entry name" value="TMEM145_N"/>
    <property type="match status" value="1"/>
</dbReference>
<dbReference type="Ensembl" id="ENSFCTT00005028595.1">
    <property type="protein sequence ID" value="ENSFCTP00005018641.1"/>
    <property type="gene ID" value="ENSFCTG00005010199.1"/>
</dbReference>
<protein>
    <recommendedName>
        <fullName evidence="7">Transmembrane protein 145</fullName>
    </recommendedName>
</protein>
<dbReference type="Pfam" id="PF15455">
    <property type="entry name" value="Pro-rich_19"/>
    <property type="match status" value="1"/>
</dbReference>
<dbReference type="Proteomes" id="UP000823872">
    <property type="component" value="Chromosome E2"/>
</dbReference>
<evidence type="ECO:0000313" key="5">
    <source>
        <dbReference type="Ensembl" id="ENSFCTP00005018641.1"/>
    </source>
</evidence>
<feature type="transmembrane region" description="Helical" evidence="2">
    <location>
        <begin position="444"/>
        <end position="464"/>
    </location>
</feature>
<keyword evidence="2" id="KW-0472">Membrane</keyword>
<dbReference type="InterPro" id="IPR019336">
    <property type="entry name" value="GPR180/TMEM145_TM"/>
</dbReference>
<evidence type="ECO:0000256" key="2">
    <source>
        <dbReference type="SAM" id="Phobius"/>
    </source>
</evidence>
<reference evidence="5 6" key="1">
    <citation type="submission" date="2021-02" db="EMBL/GenBank/DDBJ databases">
        <title>Safari Cat Assemblies.</title>
        <authorList>
            <person name="Bredemeyer K.R."/>
            <person name="Murphy W.J."/>
        </authorList>
    </citation>
    <scope>NUCLEOTIDE SEQUENCE [LARGE SCALE GENOMIC DNA]</scope>
</reference>
<dbReference type="PANTHER" id="PTHR37346:SF1">
    <property type="entry name" value="PROLINE-RICH PROTEIN 19"/>
    <property type="match status" value="1"/>
</dbReference>
<dbReference type="PANTHER" id="PTHR37346">
    <property type="entry name" value="PROLINE-RICH PROTEIN 19"/>
    <property type="match status" value="1"/>
</dbReference>
<feature type="transmembrane region" description="Helical" evidence="2">
    <location>
        <begin position="549"/>
        <end position="566"/>
    </location>
</feature>
<feature type="compositionally biased region" description="Pro residues" evidence="1">
    <location>
        <begin position="1"/>
        <end position="11"/>
    </location>
</feature>
<dbReference type="InterPro" id="IPR029355">
    <property type="entry name" value="Pro-rich_19"/>
</dbReference>
<dbReference type="InterPro" id="IPR053880">
    <property type="entry name" value="GPR180-like_N"/>
</dbReference>
<feature type="region of interest" description="Disordered" evidence="1">
    <location>
        <begin position="196"/>
        <end position="249"/>
    </location>
</feature>
<gene>
    <name evidence="5" type="primary">TMEM145</name>
</gene>
<name>A0ABI7X803_FELCA</name>
<feature type="transmembrane region" description="Helical" evidence="2">
    <location>
        <begin position="510"/>
        <end position="529"/>
    </location>
</feature>
<reference evidence="5" key="2">
    <citation type="submission" date="2025-08" db="UniProtKB">
        <authorList>
            <consortium name="Ensembl"/>
        </authorList>
    </citation>
    <scope>IDENTIFICATION</scope>
    <source>
        <strain evidence="5">breed Abyssinian</strain>
    </source>
</reference>
<evidence type="ECO:0000259" key="3">
    <source>
        <dbReference type="Pfam" id="PF10192"/>
    </source>
</evidence>
<feature type="region of interest" description="Disordered" evidence="1">
    <location>
        <begin position="1"/>
        <end position="59"/>
    </location>
</feature>
<keyword evidence="6" id="KW-1185">Reference proteome</keyword>
<evidence type="ECO:0000259" key="4">
    <source>
        <dbReference type="Pfam" id="PF21892"/>
    </source>
</evidence>
<feature type="domain" description="GPR180-like N-terminal" evidence="4">
    <location>
        <begin position="293"/>
        <end position="417"/>
    </location>
</feature>
<dbReference type="GeneTree" id="ENSGT00390000010703"/>